<keyword evidence="4" id="KW-1185">Reference proteome</keyword>
<dbReference type="OrthoDB" id="6774671at2759"/>
<evidence type="ECO:0000256" key="2">
    <source>
        <dbReference type="SAM" id="SignalP"/>
    </source>
</evidence>
<feature type="chain" id="PRO_5035810735" evidence="2">
    <location>
        <begin position="16"/>
        <end position="227"/>
    </location>
</feature>
<sequence length="227" mass="25850">MAVILLLMLPVLTSCASDGNIHLLEEDVAVALKTCYVNGEASDNTKRQRRTSENYDDPSPRIDAYTKQDANLYDHERRNTSSCYNQIHVLNGSNAERSDYWAGDGKERFVNTKPSPATGSYYNNQANNYTNSTRAKRNEPLLRKDDNEEVDSRGIPREAELWNKIQSSVTSQQSRTLLRDQIHACFQELQSESEDNGCYYSNKLERCLMLRFADRNINGTLSTSSYP</sequence>
<proteinExistence type="predicted"/>
<feature type="region of interest" description="Disordered" evidence="1">
    <location>
        <begin position="41"/>
        <end position="63"/>
    </location>
</feature>
<evidence type="ECO:0000313" key="4">
    <source>
        <dbReference type="Proteomes" id="UP000838756"/>
    </source>
</evidence>
<accession>A0A8S4SEC3</accession>
<dbReference type="AlphaFoldDB" id="A0A8S4SEC3"/>
<feature type="signal peptide" evidence="2">
    <location>
        <begin position="1"/>
        <end position="15"/>
    </location>
</feature>
<feature type="compositionally biased region" description="Basic and acidic residues" evidence="1">
    <location>
        <begin position="43"/>
        <end position="63"/>
    </location>
</feature>
<organism evidence="3 4">
    <name type="scientific">Pararge aegeria aegeria</name>
    <dbReference type="NCBI Taxonomy" id="348720"/>
    <lineage>
        <taxon>Eukaryota</taxon>
        <taxon>Metazoa</taxon>
        <taxon>Ecdysozoa</taxon>
        <taxon>Arthropoda</taxon>
        <taxon>Hexapoda</taxon>
        <taxon>Insecta</taxon>
        <taxon>Pterygota</taxon>
        <taxon>Neoptera</taxon>
        <taxon>Endopterygota</taxon>
        <taxon>Lepidoptera</taxon>
        <taxon>Glossata</taxon>
        <taxon>Ditrysia</taxon>
        <taxon>Papilionoidea</taxon>
        <taxon>Nymphalidae</taxon>
        <taxon>Satyrinae</taxon>
        <taxon>Satyrini</taxon>
        <taxon>Parargina</taxon>
        <taxon>Pararge</taxon>
    </lineage>
</organism>
<name>A0A8S4SEC3_9NEOP</name>
<dbReference type="EMBL" id="CAKXAJ010026337">
    <property type="protein sequence ID" value="CAH2267010.1"/>
    <property type="molecule type" value="Genomic_DNA"/>
</dbReference>
<comment type="caution">
    <text evidence="3">The sequence shown here is derived from an EMBL/GenBank/DDBJ whole genome shotgun (WGS) entry which is preliminary data.</text>
</comment>
<dbReference type="Proteomes" id="UP000838756">
    <property type="component" value="Unassembled WGS sequence"/>
</dbReference>
<gene>
    <name evidence="3" type="primary">jg6709</name>
    <name evidence="3" type="ORF">PAEG_LOCUS25605</name>
</gene>
<keyword evidence="2" id="KW-0732">Signal</keyword>
<evidence type="ECO:0000313" key="3">
    <source>
        <dbReference type="EMBL" id="CAH2267010.1"/>
    </source>
</evidence>
<protein>
    <submittedName>
        <fullName evidence="3">Jg6709 protein</fullName>
    </submittedName>
</protein>
<reference evidence="3" key="1">
    <citation type="submission" date="2022-03" db="EMBL/GenBank/DDBJ databases">
        <authorList>
            <person name="Lindestad O."/>
        </authorList>
    </citation>
    <scope>NUCLEOTIDE SEQUENCE</scope>
</reference>
<evidence type="ECO:0000256" key="1">
    <source>
        <dbReference type="SAM" id="MobiDB-lite"/>
    </source>
</evidence>